<organism evidence="4 5">
    <name type="scientific">Seohaeicola zhoushanensis</name>
    <dbReference type="NCBI Taxonomy" id="1569283"/>
    <lineage>
        <taxon>Bacteria</taxon>
        <taxon>Pseudomonadati</taxon>
        <taxon>Pseudomonadota</taxon>
        <taxon>Alphaproteobacteria</taxon>
        <taxon>Rhodobacterales</taxon>
        <taxon>Roseobacteraceae</taxon>
        <taxon>Seohaeicola</taxon>
    </lineage>
</organism>
<dbReference type="InterPro" id="IPR036291">
    <property type="entry name" value="NAD(P)-bd_dom_sf"/>
</dbReference>
<dbReference type="GO" id="GO:0016491">
    <property type="term" value="F:oxidoreductase activity"/>
    <property type="evidence" value="ECO:0007669"/>
    <property type="project" value="UniProtKB-KW"/>
</dbReference>
<evidence type="ECO:0000313" key="4">
    <source>
        <dbReference type="EMBL" id="GHF51938.1"/>
    </source>
</evidence>
<accession>A0A8J3GX59</accession>
<dbReference type="Pfam" id="PF00106">
    <property type="entry name" value="adh_short"/>
    <property type="match status" value="1"/>
</dbReference>
<dbReference type="InterPro" id="IPR002347">
    <property type="entry name" value="SDR_fam"/>
</dbReference>
<name>A0A8J3GX59_9RHOB</name>
<keyword evidence="3" id="KW-0520">NAD</keyword>
<reference evidence="4" key="1">
    <citation type="journal article" date="2014" name="Int. J. Syst. Evol. Microbiol.">
        <title>Complete genome sequence of Corynebacterium casei LMG S-19264T (=DSM 44701T), isolated from a smear-ripened cheese.</title>
        <authorList>
            <consortium name="US DOE Joint Genome Institute (JGI-PGF)"/>
            <person name="Walter F."/>
            <person name="Albersmeier A."/>
            <person name="Kalinowski J."/>
            <person name="Ruckert C."/>
        </authorList>
    </citation>
    <scope>NUCLEOTIDE SEQUENCE</scope>
    <source>
        <strain evidence="4">KCTC 42650</strain>
    </source>
</reference>
<comment type="caution">
    <text evidence="4">The sequence shown here is derived from an EMBL/GenBank/DDBJ whole genome shotgun (WGS) entry which is preliminary data.</text>
</comment>
<reference evidence="4" key="2">
    <citation type="submission" date="2020-09" db="EMBL/GenBank/DDBJ databases">
        <authorList>
            <person name="Sun Q."/>
            <person name="Kim S."/>
        </authorList>
    </citation>
    <scope>NUCLEOTIDE SEQUENCE</scope>
    <source>
        <strain evidence="4">KCTC 42650</strain>
    </source>
</reference>
<evidence type="ECO:0000256" key="3">
    <source>
        <dbReference type="ARBA" id="ARBA00023027"/>
    </source>
</evidence>
<proteinExistence type="inferred from homology"/>
<dbReference type="PANTHER" id="PTHR43477">
    <property type="entry name" value="DIHYDROANTICAPSIN 7-DEHYDROGENASE"/>
    <property type="match status" value="1"/>
</dbReference>
<comment type="similarity">
    <text evidence="1">Belongs to the short-chain dehydrogenases/reductases (SDR) family.</text>
</comment>
<evidence type="ECO:0000256" key="2">
    <source>
        <dbReference type="ARBA" id="ARBA00023002"/>
    </source>
</evidence>
<dbReference type="PANTHER" id="PTHR43477:SF4">
    <property type="entry name" value="DEHYDROGENASE_REDUCTASE SDR FAMILY MEMBER 6"/>
    <property type="match status" value="1"/>
</dbReference>
<evidence type="ECO:0000313" key="5">
    <source>
        <dbReference type="Proteomes" id="UP000626220"/>
    </source>
</evidence>
<gene>
    <name evidence="4" type="ORF">GCM10017056_24720</name>
</gene>
<dbReference type="PRINTS" id="PR00081">
    <property type="entry name" value="GDHRDH"/>
</dbReference>
<evidence type="ECO:0000256" key="1">
    <source>
        <dbReference type="ARBA" id="ARBA00006484"/>
    </source>
</evidence>
<dbReference type="InterPro" id="IPR051122">
    <property type="entry name" value="SDR_DHRS6-like"/>
</dbReference>
<dbReference type="Gene3D" id="3.40.50.720">
    <property type="entry name" value="NAD(P)-binding Rossmann-like Domain"/>
    <property type="match status" value="1"/>
</dbReference>
<keyword evidence="5" id="KW-1185">Reference proteome</keyword>
<dbReference type="Proteomes" id="UP000626220">
    <property type="component" value="Unassembled WGS sequence"/>
</dbReference>
<sequence>MDLQLKDRHVLVTGASKGIGLEIAETFAREGARVTMVARRAEVLEARAAEISRATGASVDWIAADLGQDAGRERLFAERPGIDILVNNAGAIKGGPLEALSMEDWRAGFDLKVWGYIHLCKLYIPEMCKRRSGTVINLIGIGGRSVRPSYIIGAAGNSALIGFTSAIGAATPKDNVRVFGINPTVTKTDRMIDQLKARASHELGDAARWEELVDPSKYPFGRPTETGEIAALAVMLASTRVQYLSGTVVDIDGGQRWKA</sequence>
<dbReference type="EMBL" id="BNCJ01000005">
    <property type="protein sequence ID" value="GHF51938.1"/>
    <property type="molecule type" value="Genomic_DNA"/>
</dbReference>
<dbReference type="RefSeq" id="WP_189680390.1">
    <property type="nucleotide sequence ID" value="NZ_BNCJ01000005.1"/>
</dbReference>
<dbReference type="SUPFAM" id="SSF51735">
    <property type="entry name" value="NAD(P)-binding Rossmann-fold domains"/>
    <property type="match status" value="1"/>
</dbReference>
<protein>
    <submittedName>
        <fullName evidence="4">Short-chain dehydrogenase/reductase</fullName>
    </submittedName>
</protein>
<dbReference type="AlphaFoldDB" id="A0A8J3GX59"/>
<dbReference type="NCBIfam" id="NF004779">
    <property type="entry name" value="PRK06125.1"/>
    <property type="match status" value="1"/>
</dbReference>
<keyword evidence="2" id="KW-0560">Oxidoreductase</keyword>